<protein>
    <submittedName>
        <fullName evidence="1">Uncharacterized protein</fullName>
    </submittedName>
</protein>
<dbReference type="AlphaFoldDB" id="A0A6F8XMM6"/>
<reference evidence="1 2" key="2">
    <citation type="submission" date="2020-03" db="EMBL/GenBank/DDBJ databases">
        <authorList>
            <person name="Ichikawa N."/>
            <person name="Kimura A."/>
            <person name="Kitahashi Y."/>
            <person name="Uohara A."/>
        </authorList>
    </citation>
    <scope>NUCLEOTIDE SEQUENCE [LARGE SCALE GENOMIC DNA]</scope>
    <source>
        <strain evidence="1 2">NBRC 107702</strain>
    </source>
</reference>
<evidence type="ECO:0000313" key="2">
    <source>
        <dbReference type="Proteomes" id="UP000502508"/>
    </source>
</evidence>
<evidence type="ECO:0000313" key="1">
    <source>
        <dbReference type="EMBL" id="BCB75063.1"/>
    </source>
</evidence>
<organism evidence="1 2">
    <name type="scientific">Phytohabitans flavus</name>
    <dbReference type="NCBI Taxonomy" id="1076124"/>
    <lineage>
        <taxon>Bacteria</taxon>
        <taxon>Bacillati</taxon>
        <taxon>Actinomycetota</taxon>
        <taxon>Actinomycetes</taxon>
        <taxon>Micromonosporales</taxon>
        <taxon>Micromonosporaceae</taxon>
    </lineage>
</organism>
<gene>
    <name evidence="1" type="ORF">Pflav_014730</name>
</gene>
<reference evidence="1 2" key="1">
    <citation type="submission" date="2020-03" db="EMBL/GenBank/DDBJ databases">
        <title>Whole genome shotgun sequence of Phytohabitans flavus NBRC 107702.</title>
        <authorList>
            <person name="Komaki H."/>
            <person name="Tamura T."/>
        </authorList>
    </citation>
    <scope>NUCLEOTIDE SEQUENCE [LARGE SCALE GENOMIC DNA]</scope>
    <source>
        <strain evidence="1 2">NBRC 107702</strain>
    </source>
</reference>
<proteinExistence type="predicted"/>
<name>A0A6F8XMM6_9ACTN</name>
<keyword evidence="2" id="KW-1185">Reference proteome</keyword>
<dbReference type="Pfam" id="PF19452">
    <property type="entry name" value="DUF5990"/>
    <property type="match status" value="1"/>
</dbReference>
<dbReference type="KEGG" id="pfla:Pflav_014730"/>
<accession>A0A6F8XMM6</accession>
<dbReference type="EMBL" id="AP022870">
    <property type="protein sequence ID" value="BCB75063.1"/>
    <property type="molecule type" value="Genomic_DNA"/>
</dbReference>
<dbReference type="InterPro" id="IPR046032">
    <property type="entry name" value="DUF5990"/>
</dbReference>
<sequence length="105" mass="11117">MVHFLLELVCAGPGDVAMAVNPKAFRVQVPSDADPQDLPMLFGDVSTELLRAAHGGDGLLVGRLGLTDGKGEPRAARVRPPRHRVERVLTIGDGRRRGLGCPATA</sequence>
<dbReference type="Proteomes" id="UP000502508">
    <property type="component" value="Chromosome"/>
</dbReference>